<dbReference type="Pfam" id="PF13191">
    <property type="entry name" value="AAA_16"/>
    <property type="match status" value="1"/>
</dbReference>
<feature type="domain" description="OmpR/PhoB-type" evidence="7">
    <location>
        <begin position="14"/>
        <end position="118"/>
    </location>
</feature>
<evidence type="ECO:0000256" key="5">
    <source>
        <dbReference type="PROSITE-ProRule" id="PRU01091"/>
    </source>
</evidence>
<dbReference type="SUPFAM" id="SSF52540">
    <property type="entry name" value="P-loop containing nucleoside triphosphate hydrolases"/>
    <property type="match status" value="1"/>
</dbReference>
<dbReference type="InterPro" id="IPR051677">
    <property type="entry name" value="AfsR-DnrI-RedD_regulator"/>
</dbReference>
<dbReference type="AlphaFoldDB" id="A0A2I2KPQ7"/>
<dbReference type="InterPro" id="IPR041664">
    <property type="entry name" value="AAA_16"/>
</dbReference>
<dbReference type="Proteomes" id="UP000234331">
    <property type="component" value="Unassembled WGS sequence"/>
</dbReference>
<keyword evidence="9" id="KW-1185">Reference proteome</keyword>
<comment type="similarity">
    <text evidence="1">Belongs to the AfsR/DnrI/RedD regulatory family.</text>
</comment>
<accession>A0A2I2KPQ7</accession>
<feature type="DNA-binding region" description="OmpR/PhoB-type" evidence="5">
    <location>
        <begin position="14"/>
        <end position="118"/>
    </location>
</feature>
<evidence type="ECO:0000256" key="6">
    <source>
        <dbReference type="SAM" id="MobiDB-lite"/>
    </source>
</evidence>
<dbReference type="InterPro" id="IPR027417">
    <property type="entry name" value="P-loop_NTPase"/>
</dbReference>
<dbReference type="Pfam" id="PF03704">
    <property type="entry name" value="BTAD"/>
    <property type="match status" value="1"/>
</dbReference>
<dbReference type="InterPro" id="IPR005158">
    <property type="entry name" value="BTAD"/>
</dbReference>
<gene>
    <name evidence="8" type="ORF">FRACA_20053</name>
</gene>
<evidence type="ECO:0000259" key="7">
    <source>
        <dbReference type="PROSITE" id="PS51755"/>
    </source>
</evidence>
<dbReference type="SMART" id="SM01043">
    <property type="entry name" value="BTAD"/>
    <property type="match status" value="1"/>
</dbReference>
<dbReference type="PROSITE" id="PS51755">
    <property type="entry name" value="OMPR_PHOB"/>
    <property type="match status" value="1"/>
</dbReference>
<dbReference type="SUPFAM" id="SSF48452">
    <property type="entry name" value="TPR-like"/>
    <property type="match status" value="1"/>
</dbReference>
<dbReference type="GO" id="GO:0003677">
    <property type="term" value="F:DNA binding"/>
    <property type="evidence" value="ECO:0007669"/>
    <property type="project" value="UniProtKB-UniRule"/>
</dbReference>
<dbReference type="Pfam" id="PF00486">
    <property type="entry name" value="Trans_reg_C"/>
    <property type="match status" value="1"/>
</dbReference>
<feature type="compositionally biased region" description="Pro residues" evidence="6">
    <location>
        <begin position="289"/>
        <end position="302"/>
    </location>
</feature>
<organism evidence="8 9">
    <name type="scientific">Frankia canadensis</name>
    <dbReference type="NCBI Taxonomy" id="1836972"/>
    <lineage>
        <taxon>Bacteria</taxon>
        <taxon>Bacillati</taxon>
        <taxon>Actinomycetota</taxon>
        <taxon>Actinomycetes</taxon>
        <taxon>Frankiales</taxon>
        <taxon>Frankiaceae</taxon>
        <taxon>Frankia</taxon>
    </lineage>
</organism>
<dbReference type="InterPro" id="IPR016032">
    <property type="entry name" value="Sig_transdc_resp-reg_C-effctor"/>
</dbReference>
<reference evidence="8 9" key="1">
    <citation type="submission" date="2017-06" db="EMBL/GenBank/DDBJ databases">
        <authorList>
            <person name="Kim H.J."/>
            <person name="Triplett B.A."/>
        </authorList>
    </citation>
    <scope>NUCLEOTIDE SEQUENCE [LARGE SCALE GENOMIC DNA]</scope>
    <source>
        <strain evidence="8">FRACA_ARgP5</strain>
    </source>
</reference>
<name>A0A2I2KPQ7_9ACTN</name>
<dbReference type="InterPro" id="IPR001867">
    <property type="entry name" value="OmpR/PhoB-type_DNA-bd"/>
</dbReference>
<dbReference type="SUPFAM" id="SSF46894">
    <property type="entry name" value="C-terminal effector domain of the bipartite response regulators"/>
    <property type="match status" value="1"/>
</dbReference>
<protein>
    <submittedName>
        <fullName evidence="8">Putative Transcriptional regulator, ATPase, winged helix family</fullName>
    </submittedName>
</protein>
<dbReference type="GO" id="GO:0006355">
    <property type="term" value="P:regulation of DNA-templated transcription"/>
    <property type="evidence" value="ECO:0007669"/>
    <property type="project" value="InterPro"/>
</dbReference>
<evidence type="ECO:0000256" key="1">
    <source>
        <dbReference type="ARBA" id="ARBA00005820"/>
    </source>
</evidence>
<keyword evidence="2" id="KW-0805">Transcription regulation</keyword>
<evidence type="ECO:0000256" key="4">
    <source>
        <dbReference type="ARBA" id="ARBA00023163"/>
    </source>
</evidence>
<evidence type="ECO:0000256" key="3">
    <source>
        <dbReference type="ARBA" id="ARBA00023125"/>
    </source>
</evidence>
<evidence type="ECO:0000313" key="9">
    <source>
        <dbReference type="Proteomes" id="UP000234331"/>
    </source>
</evidence>
<keyword evidence="4" id="KW-0804">Transcription</keyword>
<feature type="region of interest" description="Disordered" evidence="6">
    <location>
        <begin position="271"/>
        <end position="315"/>
    </location>
</feature>
<dbReference type="PANTHER" id="PTHR35807">
    <property type="entry name" value="TRANSCRIPTIONAL REGULATOR REDD-RELATED"/>
    <property type="match status" value="1"/>
</dbReference>
<dbReference type="Gene3D" id="1.25.40.10">
    <property type="entry name" value="Tetratricopeptide repeat domain"/>
    <property type="match status" value="1"/>
</dbReference>
<keyword evidence="3 5" id="KW-0238">DNA-binding</keyword>
<dbReference type="PANTHER" id="PTHR35807:SF1">
    <property type="entry name" value="TRANSCRIPTIONAL REGULATOR REDD"/>
    <property type="match status" value="1"/>
</dbReference>
<dbReference type="Gene3D" id="1.10.10.10">
    <property type="entry name" value="Winged helix-like DNA-binding domain superfamily/Winged helix DNA-binding domain"/>
    <property type="match status" value="1"/>
</dbReference>
<dbReference type="SMART" id="SM00862">
    <property type="entry name" value="Trans_reg_C"/>
    <property type="match status" value="1"/>
</dbReference>
<dbReference type="CDD" id="cd15831">
    <property type="entry name" value="BTAD"/>
    <property type="match status" value="1"/>
</dbReference>
<proteinExistence type="inferred from homology"/>
<dbReference type="InterPro" id="IPR011990">
    <property type="entry name" value="TPR-like_helical_dom_sf"/>
</dbReference>
<sequence>MVMSPPPVRPGSHRQPVPSGHLSLQVLGPLRLWRGGVELDAGPRQQAYLLALLLVRAGRPISTSELIDLIWDDDVPASALNILQKYIGALRRLLEPTLAARETGSYLRRRGSGYLFAVGPGVLDLVRFRELVDEARTHVVQGRLDAALDRYTQALELWHGPAGDGLLHGSAALSLFTALNDEFFAACVTAADLAVARGQPERVLQPLRLAAEMAPLHETVQASFIGTLAAGGRQAEALAVFGTIRARLADELGLDPGPVLLAAHLRVLSQPSTEPAGTDGDEPSGTAPGPVPVRRPPGPPTFAGPAEARPSERPRASAVVASRAGGLIGRAEELEVLRRAVGSAFTGGTGLVIVEGEPGVGKTRLLEEASAEADRRGALVVWGRCLEGDGTPSMWPWVQTVGAVLDGLPAAEREKWRAGELGHLVAPRGDFLAGPGLPDGGAQFRLFEWVVALLGQISARRPVVLVVDDLQWADVASLEMFSHLAARLPHGTAIIGALRDRAPAPGSELARMLAAASRLPRHRRIRLGPLDLTEVAELVRRETGHIPGTRAAYRIHIRTAGNPFFVRELSRLLADGRVLTEKAAAQAGVPSTVRDVVRDRMAGLDEDTRGLVQIAALIGRDVDVGLLAGAAGLDTQTCIDRLEPLDALGLLSPPPGDPFSFRFAHDLVRESVVRTTPPPRATRLHLRVADALERSVVGGEAVDERLAHHLWAAGPLADPARTAAALIRAGHGAAVKAAFEAAAQQLESAARVARTAGLAELELSALSLLTAVVGMRSGYAGSPAEMLERAEDLARGLGREREAADFLFSRWLAYAQSIQLDQAGPLARRLLEQGEASADSVVQAYGRHAWGIHQWGVGNIGEAFRYLSQSNLAMRLAQHEEERLRHDLQLLSPVMLALMTALHGDVAGARALLDQLEAAAGDNPYAVAVWSAFAATVAALGGDPAWALRVAERGIAVDRDLSFAFLGSYPRLARCWARATAGEEAAGRAAAGAAAAAEEIIEATLLDPPRSCLASWYGLLAEMWLAAGMPAEAAGALHRAQELLDTYGERYAEGHILLVRARLMRVRGEPTAAVRAAAERARALSTEREAHLFAHRAEELLASLAGAAYDG</sequence>
<dbReference type="InterPro" id="IPR036388">
    <property type="entry name" value="WH-like_DNA-bd_sf"/>
</dbReference>
<feature type="region of interest" description="Disordered" evidence="6">
    <location>
        <begin position="1"/>
        <end position="20"/>
    </location>
</feature>
<evidence type="ECO:0000256" key="2">
    <source>
        <dbReference type="ARBA" id="ARBA00023015"/>
    </source>
</evidence>
<dbReference type="GO" id="GO:0000160">
    <property type="term" value="P:phosphorelay signal transduction system"/>
    <property type="evidence" value="ECO:0007669"/>
    <property type="project" value="InterPro"/>
</dbReference>
<evidence type="ECO:0000313" key="8">
    <source>
        <dbReference type="EMBL" id="SNQ47657.1"/>
    </source>
</evidence>
<dbReference type="EMBL" id="FZMO01000112">
    <property type="protein sequence ID" value="SNQ47657.1"/>
    <property type="molecule type" value="Genomic_DNA"/>
</dbReference>